<name>A0A4T2BQ47_9MICO</name>
<comment type="caution">
    <text evidence="2">The sequence shown here is derived from an EMBL/GenBank/DDBJ whole genome shotgun (WGS) entry which is preliminary data.</text>
</comment>
<gene>
    <name evidence="2" type="ORF">D4765_14680</name>
</gene>
<dbReference type="AlphaFoldDB" id="A0A4T2BQ47"/>
<dbReference type="InterPro" id="IPR018713">
    <property type="entry name" value="MPAB/Lcp_cat_dom"/>
</dbReference>
<reference evidence="2 3" key="1">
    <citation type="journal article" date="2019" name="Microorganisms">
        <title>Systematic Affiliation and Genome Analysis of Subtercola vilae DB165(T) with Particular Emphasis on Cold Adaptation of an Isolate from a High-Altitude Cold Volcano Lake.</title>
        <authorList>
            <person name="Villalobos A.S."/>
            <person name="Wiese J."/>
            <person name="Imhoff J.F."/>
            <person name="Dorador C."/>
            <person name="Keller A."/>
            <person name="Hentschel U."/>
        </authorList>
    </citation>
    <scope>NUCLEOTIDE SEQUENCE [LARGE SCALE GENOMIC DNA]</scope>
    <source>
        <strain evidence="2 3">DB165</strain>
    </source>
</reference>
<proteinExistence type="predicted"/>
<protein>
    <submittedName>
        <fullName evidence="2">DUF2236 domain-containing protein</fullName>
    </submittedName>
</protein>
<accession>A0A4T2BQ47</accession>
<dbReference type="PANTHER" id="PTHR36151">
    <property type="entry name" value="BLR2777 PROTEIN"/>
    <property type="match status" value="1"/>
</dbReference>
<keyword evidence="3" id="KW-1185">Reference proteome</keyword>
<evidence type="ECO:0000259" key="1">
    <source>
        <dbReference type="Pfam" id="PF09995"/>
    </source>
</evidence>
<dbReference type="PANTHER" id="PTHR36151:SF3">
    <property type="entry name" value="ER-BOUND OXYGENASE MPAB_MPAB'_RUBBER OXYGENASE CATALYTIC DOMAIN-CONTAINING PROTEIN"/>
    <property type="match status" value="1"/>
</dbReference>
<evidence type="ECO:0000313" key="3">
    <source>
        <dbReference type="Proteomes" id="UP000306192"/>
    </source>
</evidence>
<dbReference type="Pfam" id="PF09995">
    <property type="entry name" value="MPAB_Lcp_cat"/>
    <property type="match status" value="1"/>
</dbReference>
<dbReference type="GO" id="GO:0016491">
    <property type="term" value="F:oxidoreductase activity"/>
    <property type="evidence" value="ECO:0007669"/>
    <property type="project" value="InterPro"/>
</dbReference>
<dbReference type="Proteomes" id="UP000306192">
    <property type="component" value="Unassembled WGS sequence"/>
</dbReference>
<feature type="domain" description="ER-bound oxygenase mpaB/mpaB'/Rubber oxygenase catalytic" evidence="1">
    <location>
        <begin position="122"/>
        <end position="347"/>
    </location>
</feature>
<organism evidence="2 3">
    <name type="scientific">Subtercola vilae</name>
    <dbReference type="NCBI Taxonomy" id="2056433"/>
    <lineage>
        <taxon>Bacteria</taxon>
        <taxon>Bacillati</taxon>
        <taxon>Actinomycetota</taxon>
        <taxon>Actinomycetes</taxon>
        <taxon>Micrococcales</taxon>
        <taxon>Microbacteriaceae</taxon>
        <taxon>Subtercola</taxon>
    </lineage>
</organism>
<evidence type="ECO:0000313" key="2">
    <source>
        <dbReference type="EMBL" id="TIH33567.1"/>
    </source>
</evidence>
<dbReference type="EMBL" id="QYRT01000034">
    <property type="protein sequence ID" value="TIH33567.1"/>
    <property type="molecule type" value="Genomic_DNA"/>
</dbReference>
<sequence length="391" mass="43462">MRLGRFSRSLNVGTTTTTRCCTFAIHNPYLPLRRRNPTGSDSAASLVERPQLSELAALSEPLGASRGGWRGRWVQTLIWANIPRFVEAQPMPDVKISARPSRIVAGRYTADDGLFGPDSITWKLHAQPSMAFVGILAATTQMLHPRVMRMIDQASSFRTHPESRGYQTWLYTMTITYGDVAAANRAAATLRRIHQHVKAIDPDTGREYNAEEPDLLIWVQNSLTYSAITVFSRYVPDLMTDANRDQYVDEQRTAGELIGMNRDDLPKTYAELQAYIDSALPRLATIPEALWFRDAMTSRTVAGAAKQKLPDYLLGRIIKDEALGMMVTSHRELFGISFPVWRRVAARVGASLLLKAAASKAPVGPTISKLREQVDTEAFGSPRHSRVPGGH</sequence>